<dbReference type="STRING" id="1348662.CARG_00265"/>
<protein>
    <recommendedName>
        <fullName evidence="1">VOC domain-containing protein</fullName>
    </recommendedName>
</protein>
<dbReference type="eggNOG" id="COG3324">
    <property type="taxonomic scope" value="Bacteria"/>
</dbReference>
<organism evidence="2 3">
    <name type="scientific">Corynebacterium argentoratense DSM 44202</name>
    <dbReference type="NCBI Taxonomy" id="1348662"/>
    <lineage>
        <taxon>Bacteria</taxon>
        <taxon>Bacillati</taxon>
        <taxon>Actinomycetota</taxon>
        <taxon>Actinomycetes</taxon>
        <taxon>Mycobacteriales</taxon>
        <taxon>Corynebacteriaceae</taxon>
        <taxon>Corynebacterium</taxon>
    </lineage>
</organism>
<dbReference type="PANTHER" id="PTHR33993">
    <property type="entry name" value="GLYOXALASE-RELATED"/>
    <property type="match status" value="1"/>
</dbReference>
<feature type="domain" description="VOC" evidence="1">
    <location>
        <begin position="10"/>
        <end position="120"/>
    </location>
</feature>
<dbReference type="PROSITE" id="PS51819">
    <property type="entry name" value="VOC"/>
    <property type="match status" value="2"/>
</dbReference>
<dbReference type="InterPro" id="IPR037523">
    <property type="entry name" value="VOC_core"/>
</dbReference>
<keyword evidence="3" id="KW-1185">Reference proteome</keyword>
<dbReference type="Pfam" id="PF00903">
    <property type="entry name" value="Glyoxalase"/>
    <property type="match status" value="2"/>
</dbReference>
<dbReference type="Proteomes" id="UP000016943">
    <property type="component" value="Chromosome"/>
</dbReference>
<dbReference type="PANTHER" id="PTHR33993:SF14">
    <property type="entry name" value="GB|AAF24581.1"/>
    <property type="match status" value="1"/>
</dbReference>
<reference evidence="2 3" key="1">
    <citation type="journal article" date="2013" name="Genome Announc.">
        <title>Whole-Genome Sequence of the Clinical Strain Corynebacterium argentoratense DSM 44202, Isolated from a Human Throat Specimen.</title>
        <authorList>
            <person name="Bomholt C."/>
            <person name="Glaub A."/>
            <person name="Gravermann K."/>
            <person name="Albersmeier A."/>
            <person name="Brinkrolf K."/>
            <person name="Ruckert C."/>
            <person name="Tauch A."/>
        </authorList>
    </citation>
    <scope>NUCLEOTIDE SEQUENCE [LARGE SCALE GENOMIC DNA]</scope>
    <source>
        <strain evidence="2">DSM 44202</strain>
    </source>
</reference>
<sequence length="267" mass="28303">MPAFMAQHGMPYWIDLMSSDVRKSAHFYSELLGWEFEEAVPGYRLARCQGLPVAGLIAQPEDSNAADMWVTHFLADDIEATVAQVRELGGAVFAPPTEVQLGSMALLADPAGALFGVIEPHSEEAFVAGGEPGTAVWHELTCTNHYGEAVEFYSELFGWATASIEGAQYTTALADGAAFAGVWGGPESHVPSFWSTYVGVKDAGAACERAVSLGGEVVREPWDSEFGRMCVVADSTGAAVTLCEVDEPVVEGHEGDPLAGIDLSNLS</sequence>
<dbReference type="SUPFAM" id="SSF54593">
    <property type="entry name" value="Glyoxalase/Bleomycin resistance protein/Dihydroxybiphenyl dioxygenase"/>
    <property type="match status" value="2"/>
</dbReference>
<dbReference type="GeneID" id="78248943"/>
<dbReference type="Gene3D" id="3.10.180.10">
    <property type="entry name" value="2,3-Dihydroxybiphenyl 1,2-Dioxygenase, domain 1"/>
    <property type="match status" value="2"/>
</dbReference>
<dbReference type="RefSeq" id="WP_020975381.1">
    <property type="nucleotide sequence ID" value="NC_022198.1"/>
</dbReference>
<dbReference type="PATRIC" id="fig|1348662.3.peg.51"/>
<dbReference type="CDD" id="cd07247">
    <property type="entry name" value="SgaA_N_like"/>
    <property type="match status" value="2"/>
</dbReference>
<dbReference type="KEGG" id="caz:CARG_00265"/>
<evidence type="ECO:0000313" key="3">
    <source>
        <dbReference type="Proteomes" id="UP000016943"/>
    </source>
</evidence>
<gene>
    <name evidence="2" type="ORF">CARG_00265</name>
</gene>
<name>U3GS78_9CORY</name>
<dbReference type="OrthoDB" id="9793039at2"/>
<evidence type="ECO:0000259" key="1">
    <source>
        <dbReference type="PROSITE" id="PS51819"/>
    </source>
</evidence>
<accession>U3GS78</accession>
<evidence type="ECO:0000313" key="2">
    <source>
        <dbReference type="EMBL" id="AGU14260.1"/>
    </source>
</evidence>
<dbReference type="EMBL" id="CP006365">
    <property type="protein sequence ID" value="AGU14260.1"/>
    <property type="molecule type" value="Genomic_DNA"/>
</dbReference>
<dbReference type="HOGENOM" id="CLU_069623_0_1_11"/>
<dbReference type="InterPro" id="IPR029068">
    <property type="entry name" value="Glyas_Bleomycin-R_OHBP_Dase"/>
</dbReference>
<proteinExistence type="predicted"/>
<dbReference type="InterPro" id="IPR052164">
    <property type="entry name" value="Anthracycline_SecMetBiosynth"/>
</dbReference>
<dbReference type="AlphaFoldDB" id="U3GS78"/>
<feature type="domain" description="VOC" evidence="1">
    <location>
        <begin position="135"/>
        <end position="245"/>
    </location>
</feature>
<dbReference type="InterPro" id="IPR004360">
    <property type="entry name" value="Glyas_Fos-R_dOase_dom"/>
</dbReference>